<gene>
    <name evidence="1" type="ORF">D3P08_14785</name>
</gene>
<comment type="caution">
    <text evidence="1">The sequence shown here is derived from an EMBL/GenBank/DDBJ whole genome shotgun (WGS) entry which is preliminary data.</text>
</comment>
<evidence type="ECO:0000313" key="1">
    <source>
        <dbReference type="EMBL" id="RIX51688.1"/>
    </source>
</evidence>
<keyword evidence="2" id="KW-1185">Reference proteome</keyword>
<proteinExistence type="predicted"/>
<sequence length="86" mass="9966">MLTFQKKVAVLKNCESIVYTICLSILTDEHSACEMAKRVLIELFKDSEFWMREEKDRQAYISRLCMRRCFPPSMHMHAAAASSCVS</sequence>
<organism evidence="1 2">
    <name type="scientific">Paenibacillus nanensis</name>
    <dbReference type="NCBI Taxonomy" id="393251"/>
    <lineage>
        <taxon>Bacteria</taxon>
        <taxon>Bacillati</taxon>
        <taxon>Bacillota</taxon>
        <taxon>Bacilli</taxon>
        <taxon>Bacillales</taxon>
        <taxon>Paenibacillaceae</taxon>
        <taxon>Paenibacillus</taxon>
    </lineage>
</organism>
<dbReference type="Proteomes" id="UP000266482">
    <property type="component" value="Unassembled WGS sequence"/>
</dbReference>
<protein>
    <submittedName>
        <fullName evidence="1">Uncharacterized protein</fullName>
    </submittedName>
</protein>
<dbReference type="EMBL" id="QXQA01000009">
    <property type="protein sequence ID" value="RIX51688.1"/>
    <property type="molecule type" value="Genomic_DNA"/>
</dbReference>
<reference evidence="1 2" key="1">
    <citation type="submission" date="2018-09" db="EMBL/GenBank/DDBJ databases">
        <title>Paenibacillus aracenensis nov. sp. isolated from a cave in southern Spain.</title>
        <authorList>
            <person name="Jurado V."/>
            <person name="Gutierrez-Patricio S."/>
            <person name="Gonzalez-Pimentel J.L."/>
            <person name="Miller A.Z."/>
            <person name="Laiz L."/>
            <person name="Saiz-Jimenez C."/>
        </authorList>
    </citation>
    <scope>NUCLEOTIDE SEQUENCE [LARGE SCALE GENOMIC DNA]</scope>
    <source>
        <strain evidence="1 2">DSM 22867</strain>
    </source>
</reference>
<accession>A0A3A1UT32</accession>
<dbReference type="AlphaFoldDB" id="A0A3A1UT32"/>
<name>A0A3A1UT32_9BACL</name>
<evidence type="ECO:0000313" key="2">
    <source>
        <dbReference type="Proteomes" id="UP000266482"/>
    </source>
</evidence>